<dbReference type="RefSeq" id="WP_072752406.1">
    <property type="nucleotide sequence ID" value="NZ_FOAW01000018.1"/>
</dbReference>
<dbReference type="Pfam" id="PF12804">
    <property type="entry name" value="NTP_transf_3"/>
    <property type="match status" value="1"/>
</dbReference>
<evidence type="ECO:0000256" key="4">
    <source>
        <dbReference type="ARBA" id="ARBA00047317"/>
    </source>
</evidence>
<comment type="catalytic activity">
    <reaction evidence="4">
        <text>adenylyl-molybdopterin + molybdate = Mo-molybdopterin + AMP + H(+)</text>
        <dbReference type="Rhea" id="RHEA:35047"/>
        <dbReference type="ChEBI" id="CHEBI:15378"/>
        <dbReference type="ChEBI" id="CHEBI:36264"/>
        <dbReference type="ChEBI" id="CHEBI:62727"/>
        <dbReference type="ChEBI" id="CHEBI:71302"/>
        <dbReference type="ChEBI" id="CHEBI:456215"/>
        <dbReference type="EC" id="2.10.1.1"/>
    </reaction>
</comment>
<dbReference type="Gene3D" id="3.40.980.10">
    <property type="entry name" value="MoaB/Mog-like domain"/>
    <property type="match status" value="1"/>
</dbReference>
<dbReference type="Pfam" id="PF00994">
    <property type="entry name" value="MoCF_biosynth"/>
    <property type="match status" value="1"/>
</dbReference>
<evidence type="ECO:0000256" key="5">
    <source>
        <dbReference type="RuleBase" id="RU365090"/>
    </source>
</evidence>
<protein>
    <recommendedName>
        <fullName evidence="5">Molybdopterin molybdenumtransferase</fullName>
        <ecNumber evidence="5">2.10.1.1</ecNumber>
    </recommendedName>
</protein>
<keyword evidence="5" id="KW-0808">Transferase</keyword>
<organism evidence="7 8">
    <name type="scientific">Rhodococcus maanshanensis</name>
    <dbReference type="NCBI Taxonomy" id="183556"/>
    <lineage>
        <taxon>Bacteria</taxon>
        <taxon>Bacillati</taxon>
        <taxon>Actinomycetota</taxon>
        <taxon>Actinomycetes</taxon>
        <taxon>Mycobacteriales</taxon>
        <taxon>Nocardiaceae</taxon>
        <taxon>Rhodococcus</taxon>
    </lineage>
</organism>
<dbReference type="GO" id="GO:0061599">
    <property type="term" value="F:molybdopterin molybdotransferase activity"/>
    <property type="evidence" value="ECO:0007669"/>
    <property type="project" value="UniProtKB-UniRule"/>
</dbReference>
<dbReference type="PANTHER" id="PTHR10192:SF5">
    <property type="entry name" value="GEPHYRIN"/>
    <property type="match status" value="1"/>
</dbReference>
<dbReference type="Gene3D" id="3.90.105.10">
    <property type="entry name" value="Molybdopterin biosynthesis moea protein, domain 2"/>
    <property type="match status" value="1"/>
</dbReference>
<evidence type="ECO:0000313" key="7">
    <source>
        <dbReference type="EMBL" id="SEL97077.1"/>
    </source>
</evidence>
<dbReference type="SUPFAM" id="SSF53218">
    <property type="entry name" value="Molybdenum cofactor biosynthesis proteins"/>
    <property type="match status" value="1"/>
</dbReference>
<evidence type="ECO:0000259" key="6">
    <source>
        <dbReference type="SMART" id="SM00852"/>
    </source>
</evidence>
<keyword evidence="5" id="KW-0501">Molybdenum cofactor biosynthesis</keyword>
<dbReference type="SUPFAM" id="SSF63882">
    <property type="entry name" value="MoeA N-terminal region -like"/>
    <property type="match status" value="1"/>
</dbReference>
<comment type="similarity">
    <text evidence="2 5">Belongs to the MoeA family.</text>
</comment>
<dbReference type="PANTHER" id="PTHR10192">
    <property type="entry name" value="MOLYBDOPTERIN BIOSYNTHESIS PROTEIN"/>
    <property type="match status" value="1"/>
</dbReference>
<keyword evidence="5" id="KW-0479">Metal-binding</keyword>
<dbReference type="InterPro" id="IPR036135">
    <property type="entry name" value="MoeA_linker/N_sf"/>
</dbReference>
<dbReference type="InterPro" id="IPR025877">
    <property type="entry name" value="MobA-like_NTP_Trfase"/>
</dbReference>
<feature type="domain" description="MoaB/Mog" evidence="6">
    <location>
        <begin position="369"/>
        <end position="511"/>
    </location>
</feature>
<dbReference type="InterPro" id="IPR036688">
    <property type="entry name" value="MoeA_C_domain_IV_sf"/>
</dbReference>
<comment type="function">
    <text evidence="1 5">Catalyzes the insertion of molybdate into adenylated molybdopterin with the concomitant release of AMP.</text>
</comment>
<name>A0A1H7UL83_9NOCA</name>
<reference evidence="8" key="1">
    <citation type="submission" date="2016-10" db="EMBL/GenBank/DDBJ databases">
        <authorList>
            <person name="Varghese N."/>
            <person name="Submissions S."/>
        </authorList>
    </citation>
    <scope>NUCLEOTIDE SEQUENCE [LARGE SCALE GENOMIC DNA]</scope>
    <source>
        <strain evidence="8">DSM 44675</strain>
    </source>
</reference>
<dbReference type="InterPro" id="IPR038987">
    <property type="entry name" value="MoeA-like"/>
</dbReference>
<dbReference type="InterPro" id="IPR036425">
    <property type="entry name" value="MoaB/Mog-like_dom_sf"/>
</dbReference>
<proteinExistence type="inferred from homology"/>
<sequence>MTTGAPSAYDAVILAGGSATRMGGVDKPAIVIAGRSMLRTALDAVARAERVVVVGPHRDDLAPSIAQTQESPAGGGPVLAMDAGLLELGGGTAPVVVLAADLPFLSAAAIESLVSALDREPSAPAAYALDESGRVQFLLGVWRRDALSAGLDGLGRADLANRPMKTLIPAGYVTVPMTGISDCDTEADVAAARARSSSPAVDLDEARRAVRDAVTTLPTRAAAPLAAIGGVLARPMLAADALPRIDISAMDGYAVSGDGPWQLDTAIRYAGSEDEVELEPGHAVRIATGAHVPSGATAVVRDEHVELANTTLRRRLDAPVRDDTRRRGENWQPGARLAEAGEPVTPAVVSVALSGEVPELLVRGPVTAHVVVTGDEIRRDGPLRTGQTRDSLGPVMPHFLSWCGIRTAAESHLRDTPGGFDELLAQPVSEMDTRPDLIVIVGATGGGAADHLRMALTRCGARLVVGRVRCRPGGSQVVAALPDGRIVLGLPGNPFAAVATLLMTAPAVVAALTGAPAPTPPRAPIENAAELASDAPRVVTATRRSDGRWYAAAPVGTAHLAALIGADALAIIEPATPDGGSAELLPLPR</sequence>
<dbReference type="GO" id="GO:0046872">
    <property type="term" value="F:metal ion binding"/>
    <property type="evidence" value="ECO:0007669"/>
    <property type="project" value="UniProtKB-UniRule"/>
</dbReference>
<dbReference type="SUPFAM" id="SSF53448">
    <property type="entry name" value="Nucleotide-diphospho-sugar transferases"/>
    <property type="match status" value="1"/>
</dbReference>
<gene>
    <name evidence="7" type="ORF">SAMN05444583_11885</name>
</gene>
<dbReference type="Gene3D" id="2.40.340.10">
    <property type="entry name" value="MoeA, C-terminal, domain IV"/>
    <property type="match status" value="1"/>
</dbReference>
<dbReference type="Gene3D" id="2.170.190.11">
    <property type="entry name" value="Molybdopterin biosynthesis moea protein, domain 3"/>
    <property type="match status" value="1"/>
</dbReference>
<dbReference type="InterPro" id="IPR005110">
    <property type="entry name" value="MoeA_linker/N"/>
</dbReference>
<dbReference type="InterPro" id="IPR029044">
    <property type="entry name" value="Nucleotide-diphossugar_trans"/>
</dbReference>
<keyword evidence="8" id="KW-1185">Reference proteome</keyword>
<dbReference type="Proteomes" id="UP000198677">
    <property type="component" value="Unassembled WGS sequence"/>
</dbReference>
<dbReference type="SMART" id="SM00852">
    <property type="entry name" value="MoCF_biosynth"/>
    <property type="match status" value="1"/>
</dbReference>
<dbReference type="GO" id="GO:0016779">
    <property type="term" value="F:nucleotidyltransferase activity"/>
    <property type="evidence" value="ECO:0007669"/>
    <property type="project" value="UniProtKB-ARBA"/>
</dbReference>
<comment type="pathway">
    <text evidence="5">Cofactor biosynthesis; molybdopterin biosynthesis.</text>
</comment>
<dbReference type="InterPro" id="IPR001453">
    <property type="entry name" value="MoaB/Mog_dom"/>
</dbReference>
<evidence type="ECO:0000313" key="8">
    <source>
        <dbReference type="Proteomes" id="UP000198677"/>
    </source>
</evidence>
<evidence type="ECO:0000256" key="3">
    <source>
        <dbReference type="ARBA" id="ARBA00022505"/>
    </source>
</evidence>
<dbReference type="Pfam" id="PF03453">
    <property type="entry name" value="MoeA_N"/>
    <property type="match status" value="1"/>
</dbReference>
<dbReference type="Gene3D" id="3.90.550.10">
    <property type="entry name" value="Spore Coat Polysaccharide Biosynthesis Protein SpsA, Chain A"/>
    <property type="match status" value="1"/>
</dbReference>
<dbReference type="UniPathway" id="UPA00344"/>
<evidence type="ECO:0000256" key="1">
    <source>
        <dbReference type="ARBA" id="ARBA00002901"/>
    </source>
</evidence>
<keyword evidence="5" id="KW-0460">Magnesium</keyword>
<dbReference type="GO" id="GO:0006777">
    <property type="term" value="P:Mo-molybdopterin cofactor biosynthetic process"/>
    <property type="evidence" value="ECO:0007669"/>
    <property type="project" value="UniProtKB-UniRule"/>
</dbReference>
<dbReference type="AlphaFoldDB" id="A0A1H7UL83"/>
<dbReference type="GO" id="GO:0005829">
    <property type="term" value="C:cytosol"/>
    <property type="evidence" value="ECO:0007669"/>
    <property type="project" value="TreeGrafter"/>
</dbReference>
<accession>A0A1H7UL83</accession>
<comment type="cofactor">
    <cofactor evidence="5">
        <name>Mg(2+)</name>
        <dbReference type="ChEBI" id="CHEBI:18420"/>
    </cofactor>
</comment>
<keyword evidence="3 5" id="KW-0500">Molybdenum</keyword>
<dbReference type="OrthoDB" id="3196725at2"/>
<dbReference type="EC" id="2.10.1.1" evidence="5"/>
<evidence type="ECO:0000256" key="2">
    <source>
        <dbReference type="ARBA" id="ARBA00010763"/>
    </source>
</evidence>
<dbReference type="EMBL" id="FOAW01000018">
    <property type="protein sequence ID" value="SEL97077.1"/>
    <property type="molecule type" value="Genomic_DNA"/>
</dbReference>